<evidence type="ECO:0000313" key="3">
    <source>
        <dbReference type="Proteomes" id="UP001347796"/>
    </source>
</evidence>
<organism evidence="2 3">
    <name type="scientific">Patella caerulea</name>
    <name type="common">Rayed Mediterranean limpet</name>
    <dbReference type="NCBI Taxonomy" id="87958"/>
    <lineage>
        <taxon>Eukaryota</taxon>
        <taxon>Metazoa</taxon>
        <taxon>Spiralia</taxon>
        <taxon>Lophotrochozoa</taxon>
        <taxon>Mollusca</taxon>
        <taxon>Gastropoda</taxon>
        <taxon>Patellogastropoda</taxon>
        <taxon>Patelloidea</taxon>
        <taxon>Patellidae</taxon>
        <taxon>Patella</taxon>
    </lineage>
</organism>
<accession>A0AAN8JNJ1</accession>
<feature type="domain" description="Transposase Helix-turn-helix" evidence="1">
    <location>
        <begin position="89"/>
        <end position="136"/>
    </location>
</feature>
<reference evidence="2 3" key="1">
    <citation type="submission" date="2024-01" db="EMBL/GenBank/DDBJ databases">
        <title>The genome of the rayed Mediterranean limpet Patella caerulea (Linnaeus, 1758).</title>
        <authorList>
            <person name="Anh-Thu Weber A."/>
            <person name="Halstead-Nussloch G."/>
        </authorList>
    </citation>
    <scope>NUCLEOTIDE SEQUENCE [LARGE SCALE GENOMIC DNA]</scope>
    <source>
        <strain evidence="2">AATW-2023a</strain>
        <tissue evidence="2">Whole specimen</tissue>
    </source>
</reference>
<dbReference type="InterPro" id="IPR027805">
    <property type="entry name" value="Transposase_HTH_dom"/>
</dbReference>
<dbReference type="EMBL" id="JAZGQO010000008">
    <property type="protein sequence ID" value="KAK6178625.1"/>
    <property type="molecule type" value="Genomic_DNA"/>
</dbReference>
<name>A0AAN8JNJ1_PATCE</name>
<sequence length="139" mass="16443">MKKLENLEKLNEIYKNQVLDLDQIKSNSNHKKMQYWTGFPNYETFLALFEFLEPCAQNMNYWRGNTTLRTENFTKVYTNKPGQDRKKSLLDEFFLTMVRLKSPLLTEDLAQRFSISTGTVSSIFSSWINLMYSDLKLLC</sequence>
<protein>
    <recommendedName>
        <fullName evidence="1">Transposase Helix-turn-helix domain-containing protein</fullName>
    </recommendedName>
</protein>
<dbReference type="Pfam" id="PF13613">
    <property type="entry name" value="HTH_Tnp_4"/>
    <property type="match status" value="1"/>
</dbReference>
<proteinExistence type="predicted"/>
<gene>
    <name evidence="2" type="ORF">SNE40_011157</name>
</gene>
<dbReference type="Proteomes" id="UP001347796">
    <property type="component" value="Unassembled WGS sequence"/>
</dbReference>
<comment type="caution">
    <text evidence="2">The sequence shown here is derived from an EMBL/GenBank/DDBJ whole genome shotgun (WGS) entry which is preliminary data.</text>
</comment>
<dbReference type="AlphaFoldDB" id="A0AAN8JNJ1"/>
<evidence type="ECO:0000259" key="1">
    <source>
        <dbReference type="Pfam" id="PF13613"/>
    </source>
</evidence>
<keyword evidence="3" id="KW-1185">Reference proteome</keyword>
<dbReference type="PANTHER" id="PTHR23080">
    <property type="entry name" value="THAP DOMAIN PROTEIN"/>
    <property type="match status" value="1"/>
</dbReference>
<evidence type="ECO:0000313" key="2">
    <source>
        <dbReference type="EMBL" id="KAK6178625.1"/>
    </source>
</evidence>